<gene>
    <name evidence="6" type="ORF">GCM10011340_06780</name>
</gene>
<feature type="transmembrane region" description="Helical" evidence="5">
    <location>
        <begin position="107"/>
        <end position="128"/>
    </location>
</feature>
<evidence type="ECO:0000256" key="2">
    <source>
        <dbReference type="ARBA" id="ARBA00022692"/>
    </source>
</evidence>
<keyword evidence="3 5" id="KW-1133">Transmembrane helix</keyword>
<comment type="caution">
    <text evidence="6">The sequence shown here is derived from an EMBL/GenBank/DDBJ whole genome shotgun (WGS) entry which is preliminary data.</text>
</comment>
<feature type="transmembrane region" description="Helical" evidence="5">
    <location>
        <begin position="79"/>
        <end position="95"/>
    </location>
</feature>
<proteinExistence type="predicted"/>
<evidence type="ECO:0008006" key="8">
    <source>
        <dbReference type="Google" id="ProtNLM"/>
    </source>
</evidence>
<evidence type="ECO:0000313" key="6">
    <source>
        <dbReference type="EMBL" id="GHE54745.1"/>
    </source>
</evidence>
<feature type="transmembrane region" description="Helical" evidence="5">
    <location>
        <begin position="140"/>
        <end position="159"/>
    </location>
</feature>
<evidence type="ECO:0000313" key="7">
    <source>
        <dbReference type="Proteomes" id="UP000658258"/>
    </source>
</evidence>
<dbReference type="Pfam" id="PF01040">
    <property type="entry name" value="UbiA"/>
    <property type="match status" value="1"/>
</dbReference>
<feature type="transmembrane region" description="Helical" evidence="5">
    <location>
        <begin position="13"/>
        <end position="36"/>
    </location>
</feature>
<keyword evidence="2 5" id="KW-0812">Transmembrane</keyword>
<keyword evidence="7" id="KW-1185">Reference proteome</keyword>
<evidence type="ECO:0000256" key="5">
    <source>
        <dbReference type="SAM" id="Phobius"/>
    </source>
</evidence>
<dbReference type="EMBL" id="BNAG01000001">
    <property type="protein sequence ID" value="GHE54745.1"/>
    <property type="molecule type" value="Genomic_DNA"/>
</dbReference>
<sequence length="278" mass="31949">MALSISHNLSEEAILWLFIILHIFIYPASNAFNSYFDKDEGSIGGLKNPPKVDRNVLYMANLFDTLGLALTLWFFWGNWVLAAMLVVYIGVSRAYSHPMIRLKKFAFLSWFIAGFFQGAWVVWTVYIGLNDFAFSSLFKAPVLIPGLLASAILWGSYPMTQVYQHREDSKRGDYTLSIRLGILGTFHFTAICFAVATLAFCLYFQAYWQLFYAWHFLLAMLPVLLFFGWWYLKVLKDSSMANFTNTMRLNFISATCLGGFFLYFFLHSSHVLNVVGLY</sequence>
<comment type="subcellular location">
    <subcellularLocation>
        <location evidence="1">Membrane</location>
        <topology evidence="1">Multi-pass membrane protein</topology>
    </subcellularLocation>
</comment>
<reference evidence="7" key="1">
    <citation type="journal article" date="2019" name="Int. J. Syst. Evol. Microbiol.">
        <title>The Global Catalogue of Microorganisms (GCM) 10K type strain sequencing project: providing services to taxonomists for standard genome sequencing and annotation.</title>
        <authorList>
            <consortium name="The Broad Institute Genomics Platform"/>
            <consortium name="The Broad Institute Genome Sequencing Center for Infectious Disease"/>
            <person name="Wu L."/>
            <person name="Ma J."/>
        </authorList>
    </citation>
    <scope>NUCLEOTIDE SEQUENCE [LARGE SCALE GENOMIC DNA]</scope>
    <source>
        <strain evidence="7">CGMCC 1.15111</strain>
    </source>
</reference>
<organism evidence="6 7">
    <name type="scientific">Roseivirga thermotolerans</name>
    <dbReference type="NCBI Taxonomy" id="1758176"/>
    <lineage>
        <taxon>Bacteria</taxon>
        <taxon>Pseudomonadati</taxon>
        <taxon>Bacteroidota</taxon>
        <taxon>Cytophagia</taxon>
        <taxon>Cytophagales</taxon>
        <taxon>Roseivirgaceae</taxon>
        <taxon>Roseivirga</taxon>
    </lineage>
</organism>
<feature type="transmembrane region" description="Helical" evidence="5">
    <location>
        <begin position="212"/>
        <end position="235"/>
    </location>
</feature>
<keyword evidence="4 5" id="KW-0472">Membrane</keyword>
<evidence type="ECO:0000256" key="4">
    <source>
        <dbReference type="ARBA" id="ARBA00023136"/>
    </source>
</evidence>
<feature type="transmembrane region" description="Helical" evidence="5">
    <location>
        <begin position="180"/>
        <end position="206"/>
    </location>
</feature>
<evidence type="ECO:0000256" key="1">
    <source>
        <dbReference type="ARBA" id="ARBA00004141"/>
    </source>
</evidence>
<feature type="transmembrane region" description="Helical" evidence="5">
    <location>
        <begin position="247"/>
        <end position="266"/>
    </location>
</feature>
<dbReference type="InterPro" id="IPR000537">
    <property type="entry name" value="UbiA_prenyltransferase"/>
</dbReference>
<accession>A0ABQ3I171</accession>
<dbReference type="Proteomes" id="UP000658258">
    <property type="component" value="Unassembled WGS sequence"/>
</dbReference>
<protein>
    <recommendedName>
        <fullName evidence="8">Ubiquinone biosynthesis protein UbiA</fullName>
    </recommendedName>
</protein>
<evidence type="ECO:0000256" key="3">
    <source>
        <dbReference type="ARBA" id="ARBA00022989"/>
    </source>
</evidence>
<name>A0ABQ3I171_9BACT</name>